<protein>
    <recommendedName>
        <fullName evidence="4">Lipoprotein</fullName>
    </recommendedName>
</protein>
<keyword evidence="3" id="KW-1185">Reference proteome</keyword>
<proteinExistence type="predicted"/>
<evidence type="ECO:0008006" key="4">
    <source>
        <dbReference type="Google" id="ProtNLM"/>
    </source>
</evidence>
<evidence type="ECO:0000256" key="1">
    <source>
        <dbReference type="SAM" id="SignalP"/>
    </source>
</evidence>
<organism evidence="2 3">
    <name type="scientific">Desulfoluna limicola</name>
    <dbReference type="NCBI Taxonomy" id="2810562"/>
    <lineage>
        <taxon>Bacteria</taxon>
        <taxon>Pseudomonadati</taxon>
        <taxon>Thermodesulfobacteriota</taxon>
        <taxon>Desulfobacteria</taxon>
        <taxon>Desulfobacterales</taxon>
        <taxon>Desulfolunaceae</taxon>
        <taxon>Desulfoluna</taxon>
    </lineage>
</organism>
<dbReference type="RefSeq" id="WP_236888345.1">
    <property type="nucleotide sequence ID" value="NZ_AP024488.1"/>
</dbReference>
<dbReference type="PROSITE" id="PS51257">
    <property type="entry name" value="PROKAR_LIPOPROTEIN"/>
    <property type="match status" value="1"/>
</dbReference>
<name>A0ABM7PID0_9BACT</name>
<sequence>MHKLKSVVSVMVLFLLCSCATSNHGTFVASTYTAPSDKTSYKPAGKVTGESTQTWFLYIFPVGDSPSTNSAIQDAKSQIEGTKFLTDLSIDDKTYWKFGYSEQAVKVEATAYK</sequence>
<feature type="chain" id="PRO_5046843994" description="Lipoprotein" evidence="1">
    <location>
        <begin position="25"/>
        <end position="113"/>
    </location>
</feature>
<gene>
    <name evidence="2" type="ORF">DSLASN_25500</name>
</gene>
<reference evidence="2 3" key="1">
    <citation type="submission" date="2021-02" db="EMBL/GenBank/DDBJ databases">
        <title>Complete genome of Desulfoluna sp. strain ASN36.</title>
        <authorList>
            <person name="Takahashi A."/>
            <person name="Kojima H."/>
            <person name="Fukui M."/>
        </authorList>
    </citation>
    <scope>NUCLEOTIDE SEQUENCE [LARGE SCALE GENOMIC DNA]</scope>
    <source>
        <strain evidence="2 3">ASN36</strain>
    </source>
</reference>
<accession>A0ABM7PID0</accession>
<feature type="signal peptide" evidence="1">
    <location>
        <begin position="1"/>
        <end position="24"/>
    </location>
</feature>
<evidence type="ECO:0000313" key="3">
    <source>
        <dbReference type="Proteomes" id="UP001320148"/>
    </source>
</evidence>
<evidence type="ECO:0000313" key="2">
    <source>
        <dbReference type="EMBL" id="BCS96918.1"/>
    </source>
</evidence>
<dbReference type="EMBL" id="AP024488">
    <property type="protein sequence ID" value="BCS96918.1"/>
    <property type="molecule type" value="Genomic_DNA"/>
</dbReference>
<keyword evidence="1" id="KW-0732">Signal</keyword>
<dbReference type="Proteomes" id="UP001320148">
    <property type="component" value="Chromosome"/>
</dbReference>